<name>A0ACA9KR72_9GLOM</name>
<gene>
    <name evidence="1" type="ORF">DHETER_LOCUS2459</name>
</gene>
<comment type="caution">
    <text evidence="1">The sequence shown here is derived from an EMBL/GenBank/DDBJ whole genome shotgun (WGS) entry which is preliminary data.</text>
</comment>
<dbReference type="EMBL" id="CAJVPU010001804">
    <property type="protein sequence ID" value="CAG8488757.1"/>
    <property type="molecule type" value="Genomic_DNA"/>
</dbReference>
<evidence type="ECO:0000313" key="1">
    <source>
        <dbReference type="EMBL" id="CAG8488757.1"/>
    </source>
</evidence>
<organism evidence="1 2">
    <name type="scientific">Dentiscutata heterogama</name>
    <dbReference type="NCBI Taxonomy" id="1316150"/>
    <lineage>
        <taxon>Eukaryota</taxon>
        <taxon>Fungi</taxon>
        <taxon>Fungi incertae sedis</taxon>
        <taxon>Mucoromycota</taxon>
        <taxon>Glomeromycotina</taxon>
        <taxon>Glomeromycetes</taxon>
        <taxon>Diversisporales</taxon>
        <taxon>Gigasporaceae</taxon>
        <taxon>Dentiscutata</taxon>
    </lineage>
</organism>
<proteinExistence type="predicted"/>
<protein>
    <submittedName>
        <fullName evidence="1">4730_t:CDS:1</fullName>
    </submittedName>
</protein>
<keyword evidence="2" id="KW-1185">Reference proteome</keyword>
<dbReference type="Proteomes" id="UP000789702">
    <property type="component" value="Unassembled WGS sequence"/>
</dbReference>
<evidence type="ECO:0000313" key="2">
    <source>
        <dbReference type="Proteomes" id="UP000789702"/>
    </source>
</evidence>
<sequence length="55" mass="6353">MRHKIKNTLCKKLQFATISQQHKTKAVLCTKNNNAKSLYQFLTTSFTKSFSSNED</sequence>
<reference evidence="1" key="1">
    <citation type="submission" date="2021-06" db="EMBL/GenBank/DDBJ databases">
        <authorList>
            <person name="Kallberg Y."/>
            <person name="Tangrot J."/>
            <person name="Rosling A."/>
        </authorList>
    </citation>
    <scope>NUCLEOTIDE SEQUENCE</scope>
    <source>
        <strain evidence="1">IL203A</strain>
    </source>
</reference>
<accession>A0ACA9KR72</accession>